<protein>
    <submittedName>
        <fullName evidence="13">Energy transducer TonB</fullName>
    </submittedName>
</protein>
<evidence type="ECO:0000256" key="9">
    <source>
        <dbReference type="ARBA" id="ARBA00023136"/>
    </source>
</evidence>
<evidence type="ECO:0000256" key="8">
    <source>
        <dbReference type="ARBA" id="ARBA00022989"/>
    </source>
</evidence>
<keyword evidence="5" id="KW-0997">Cell inner membrane</keyword>
<dbReference type="EMBL" id="JARXIC010000010">
    <property type="protein sequence ID" value="MDQ8194295.1"/>
    <property type="molecule type" value="Genomic_DNA"/>
</dbReference>
<dbReference type="Proteomes" id="UP001243717">
    <property type="component" value="Unassembled WGS sequence"/>
</dbReference>
<keyword evidence="14" id="KW-1185">Reference proteome</keyword>
<keyword evidence="7" id="KW-0653">Protein transport</keyword>
<comment type="subcellular location">
    <subcellularLocation>
        <location evidence="1">Cell inner membrane</location>
        <topology evidence="1">Single-pass membrane protein</topology>
        <orientation evidence="1">Periplasmic side</orientation>
    </subcellularLocation>
</comment>
<accession>A0ABU1AHP3</accession>
<keyword evidence="9 11" id="KW-0472">Membrane</keyword>
<evidence type="ECO:0000256" key="1">
    <source>
        <dbReference type="ARBA" id="ARBA00004383"/>
    </source>
</evidence>
<evidence type="ECO:0000256" key="10">
    <source>
        <dbReference type="SAM" id="MobiDB-lite"/>
    </source>
</evidence>
<dbReference type="InterPro" id="IPR051045">
    <property type="entry name" value="TonB-dependent_transducer"/>
</dbReference>
<evidence type="ECO:0000256" key="2">
    <source>
        <dbReference type="ARBA" id="ARBA00006555"/>
    </source>
</evidence>
<evidence type="ECO:0000259" key="12">
    <source>
        <dbReference type="PROSITE" id="PS52015"/>
    </source>
</evidence>
<evidence type="ECO:0000256" key="4">
    <source>
        <dbReference type="ARBA" id="ARBA00022475"/>
    </source>
</evidence>
<dbReference type="Gene3D" id="3.30.1150.10">
    <property type="match status" value="1"/>
</dbReference>
<dbReference type="PRINTS" id="PR01374">
    <property type="entry name" value="TONBPROTEIN"/>
</dbReference>
<name>A0ABU1AHP3_9BACT</name>
<dbReference type="PANTHER" id="PTHR33446">
    <property type="entry name" value="PROTEIN TONB-RELATED"/>
    <property type="match status" value="1"/>
</dbReference>
<dbReference type="PANTHER" id="PTHR33446:SF2">
    <property type="entry name" value="PROTEIN TONB"/>
    <property type="match status" value="1"/>
</dbReference>
<dbReference type="InterPro" id="IPR006260">
    <property type="entry name" value="TonB/TolA_C"/>
</dbReference>
<feature type="compositionally biased region" description="Acidic residues" evidence="10">
    <location>
        <begin position="65"/>
        <end position="78"/>
    </location>
</feature>
<keyword evidence="4" id="KW-1003">Cell membrane</keyword>
<evidence type="ECO:0000256" key="3">
    <source>
        <dbReference type="ARBA" id="ARBA00022448"/>
    </source>
</evidence>
<feature type="transmembrane region" description="Helical" evidence="11">
    <location>
        <begin position="20"/>
        <end position="39"/>
    </location>
</feature>
<organism evidence="13 14">
    <name type="scientific">Thalassobacterium sedimentorum</name>
    <dbReference type="NCBI Taxonomy" id="3041258"/>
    <lineage>
        <taxon>Bacteria</taxon>
        <taxon>Pseudomonadati</taxon>
        <taxon>Verrucomicrobiota</taxon>
        <taxon>Opitutia</taxon>
        <taxon>Puniceicoccales</taxon>
        <taxon>Coraliomargaritaceae</taxon>
        <taxon>Thalassobacterium</taxon>
    </lineage>
</organism>
<comment type="caution">
    <text evidence="13">The sequence shown here is derived from an EMBL/GenBank/DDBJ whole genome shotgun (WGS) entry which is preliminary data.</text>
</comment>
<keyword evidence="8 11" id="KW-1133">Transmembrane helix</keyword>
<evidence type="ECO:0000256" key="6">
    <source>
        <dbReference type="ARBA" id="ARBA00022692"/>
    </source>
</evidence>
<feature type="compositionally biased region" description="Pro residues" evidence="10">
    <location>
        <begin position="55"/>
        <end position="64"/>
    </location>
</feature>
<dbReference type="RefSeq" id="WP_308984775.1">
    <property type="nucleotide sequence ID" value="NZ_JARXIC010000010.1"/>
</dbReference>
<feature type="domain" description="TonB C-terminal" evidence="12">
    <location>
        <begin position="131"/>
        <end position="218"/>
    </location>
</feature>
<reference evidence="13 14" key="1">
    <citation type="submission" date="2023-04" db="EMBL/GenBank/DDBJ databases">
        <title>A novel bacteria isolated from coastal sediment.</title>
        <authorList>
            <person name="Liu X.-J."/>
            <person name="Du Z.-J."/>
        </authorList>
    </citation>
    <scope>NUCLEOTIDE SEQUENCE [LARGE SCALE GENOMIC DNA]</scope>
    <source>
        <strain evidence="13 14">SDUM461004</strain>
    </source>
</reference>
<feature type="compositionally biased region" description="Pro residues" evidence="10">
    <location>
        <begin position="79"/>
        <end position="88"/>
    </location>
</feature>
<evidence type="ECO:0000256" key="11">
    <source>
        <dbReference type="SAM" id="Phobius"/>
    </source>
</evidence>
<proteinExistence type="inferred from homology"/>
<evidence type="ECO:0000313" key="14">
    <source>
        <dbReference type="Proteomes" id="UP001243717"/>
    </source>
</evidence>
<dbReference type="PROSITE" id="PS52015">
    <property type="entry name" value="TONB_CTD"/>
    <property type="match status" value="1"/>
</dbReference>
<dbReference type="InterPro" id="IPR037682">
    <property type="entry name" value="TonB_C"/>
</dbReference>
<evidence type="ECO:0000256" key="5">
    <source>
        <dbReference type="ARBA" id="ARBA00022519"/>
    </source>
</evidence>
<evidence type="ECO:0000256" key="7">
    <source>
        <dbReference type="ARBA" id="ARBA00022927"/>
    </source>
</evidence>
<dbReference type="NCBIfam" id="TIGR01352">
    <property type="entry name" value="tonB_Cterm"/>
    <property type="match status" value="1"/>
</dbReference>
<sequence>MSKLYNAPKYRGSTRAFGTALGIGVSAILFLAIPLTQIFNKFEKSPEQIETIDMAPPPPPPPPEDPPEPPPPEEEEPPPELNTPPPPISLEQLDMALNPGTGGSMAGDFALPTFDVNSSDLGGLEIFELGDVDSPPQPRTKIEFSYPSAAKRKGITGVVKVEYIVNENGRVEQINIVDSPDRSLSKATEEVLERARFEPAQKSGRAVKVRMRAAIPYR</sequence>
<comment type="similarity">
    <text evidence="2">Belongs to the TonB family.</text>
</comment>
<gene>
    <name evidence="13" type="ORF">QEH59_07655</name>
</gene>
<evidence type="ECO:0000313" key="13">
    <source>
        <dbReference type="EMBL" id="MDQ8194295.1"/>
    </source>
</evidence>
<dbReference type="SUPFAM" id="SSF74653">
    <property type="entry name" value="TolA/TonB C-terminal domain"/>
    <property type="match status" value="1"/>
</dbReference>
<dbReference type="InterPro" id="IPR003538">
    <property type="entry name" value="TonB"/>
</dbReference>
<dbReference type="Pfam" id="PF03544">
    <property type="entry name" value="TonB_C"/>
    <property type="match status" value="1"/>
</dbReference>
<keyword evidence="3" id="KW-0813">Transport</keyword>
<feature type="region of interest" description="Disordered" evidence="10">
    <location>
        <begin position="45"/>
        <end position="101"/>
    </location>
</feature>
<keyword evidence="6 11" id="KW-0812">Transmembrane</keyword>